<evidence type="ECO:0000256" key="8">
    <source>
        <dbReference type="SAM" id="Phobius"/>
    </source>
</evidence>
<feature type="chain" id="PRO_5046859283" evidence="9">
    <location>
        <begin position="21"/>
        <end position="232"/>
    </location>
</feature>
<feature type="signal peptide" evidence="9">
    <location>
        <begin position="1"/>
        <end position="20"/>
    </location>
</feature>
<comment type="caution">
    <text evidence="11">The sequence shown here is derived from an EMBL/GenBank/DDBJ whole genome shotgun (WGS) entry which is preliminary data.</text>
</comment>
<feature type="domain" description="Chaplin" evidence="10">
    <location>
        <begin position="103"/>
        <end position="143"/>
    </location>
</feature>
<dbReference type="EMBL" id="JAINZZ010000032">
    <property type="protein sequence ID" value="MBY8880467.1"/>
    <property type="molecule type" value="Genomic_DNA"/>
</dbReference>
<evidence type="ECO:0000256" key="3">
    <source>
        <dbReference type="ARBA" id="ARBA00022525"/>
    </source>
</evidence>
<dbReference type="RefSeq" id="WP_222965528.1">
    <property type="nucleotide sequence ID" value="NZ_JAINZZ010000032.1"/>
</dbReference>
<dbReference type="PROSITE" id="PS51884">
    <property type="entry name" value="CHAPLIN"/>
    <property type="match status" value="2"/>
</dbReference>
<feature type="compositionally biased region" description="Gly residues" evidence="7">
    <location>
        <begin position="83"/>
        <end position="101"/>
    </location>
</feature>
<dbReference type="InterPro" id="IPR005528">
    <property type="entry name" value="ChpA-H"/>
</dbReference>
<keyword evidence="3" id="KW-0964">Secreted</keyword>
<keyword evidence="2" id="KW-0134">Cell wall</keyword>
<keyword evidence="6" id="KW-0034">Amyloid</keyword>
<evidence type="ECO:0000256" key="7">
    <source>
        <dbReference type="SAM" id="MobiDB-lite"/>
    </source>
</evidence>
<accession>A0ABS7QBI2</accession>
<evidence type="ECO:0000259" key="10">
    <source>
        <dbReference type="PROSITE" id="PS51884"/>
    </source>
</evidence>
<evidence type="ECO:0000256" key="2">
    <source>
        <dbReference type="ARBA" id="ARBA00022512"/>
    </source>
</evidence>
<evidence type="ECO:0000256" key="9">
    <source>
        <dbReference type="SAM" id="SignalP"/>
    </source>
</evidence>
<keyword evidence="8" id="KW-0472">Membrane</keyword>
<evidence type="ECO:0000256" key="5">
    <source>
        <dbReference type="ARBA" id="ARBA00022889"/>
    </source>
</evidence>
<keyword evidence="12" id="KW-1185">Reference proteome</keyword>
<keyword evidence="8" id="KW-0812">Transmembrane</keyword>
<feature type="region of interest" description="Disordered" evidence="7">
    <location>
        <begin position="80"/>
        <end position="101"/>
    </location>
</feature>
<evidence type="ECO:0000313" key="12">
    <source>
        <dbReference type="Proteomes" id="UP000778578"/>
    </source>
</evidence>
<keyword evidence="5" id="KW-0130">Cell adhesion</keyword>
<feature type="compositionally biased region" description="Polar residues" evidence="7">
    <location>
        <begin position="179"/>
        <end position="190"/>
    </location>
</feature>
<keyword evidence="4 9" id="KW-0732">Signal</keyword>
<feature type="transmembrane region" description="Helical" evidence="8">
    <location>
        <begin position="205"/>
        <end position="224"/>
    </location>
</feature>
<dbReference type="Pfam" id="PF03777">
    <property type="entry name" value="ChpA-C"/>
    <property type="match status" value="2"/>
</dbReference>
<organism evidence="11 12">
    <name type="scientific">Actinacidiphila acidipaludis</name>
    <dbReference type="NCBI Taxonomy" id="2873382"/>
    <lineage>
        <taxon>Bacteria</taxon>
        <taxon>Bacillati</taxon>
        <taxon>Actinomycetota</taxon>
        <taxon>Actinomycetes</taxon>
        <taxon>Kitasatosporales</taxon>
        <taxon>Streptomycetaceae</taxon>
        <taxon>Actinacidiphila</taxon>
    </lineage>
</organism>
<gene>
    <name evidence="11" type="ORF">K7862_22940</name>
</gene>
<protein>
    <submittedName>
        <fullName evidence="11">Chaplin</fullName>
    </submittedName>
</protein>
<reference evidence="11 12" key="1">
    <citation type="submission" date="2021-08" db="EMBL/GenBank/DDBJ databases">
        <title>WGS of actinomycetes from Thailand.</title>
        <authorList>
            <person name="Thawai C."/>
        </authorList>
    </citation>
    <scope>NUCLEOTIDE SEQUENCE [LARGE SCALE GENOMIC DNA]</scope>
    <source>
        <strain evidence="11 12">PLK6-54</strain>
    </source>
</reference>
<feature type="region of interest" description="Disordered" evidence="7">
    <location>
        <begin position="143"/>
        <end position="190"/>
    </location>
</feature>
<feature type="domain" description="Chaplin" evidence="10">
    <location>
        <begin position="39"/>
        <end position="79"/>
    </location>
</feature>
<proteinExistence type="predicted"/>
<name>A0ABS7QBI2_9ACTN</name>
<evidence type="ECO:0000313" key="11">
    <source>
        <dbReference type="EMBL" id="MBY8880467.1"/>
    </source>
</evidence>
<keyword evidence="8" id="KW-1133">Transmembrane helix</keyword>
<evidence type="ECO:0000256" key="6">
    <source>
        <dbReference type="ARBA" id="ARBA00023087"/>
    </source>
</evidence>
<feature type="compositionally biased region" description="Low complexity" evidence="7">
    <location>
        <begin position="148"/>
        <end position="178"/>
    </location>
</feature>
<comment type="subcellular location">
    <subcellularLocation>
        <location evidence="1">Secreted</location>
        <location evidence="1">Cell wall</location>
    </subcellularLocation>
</comment>
<evidence type="ECO:0000256" key="1">
    <source>
        <dbReference type="ARBA" id="ARBA00004191"/>
    </source>
</evidence>
<sequence length="232" mass="21786">MRQVARKGLLTVVATGGALAATGGLAHADAGAAGTADGSPGVVSGNAVQLPVHVPVNLCGDTVNVIGALNPALGNHCADVSSGGSGPSAHGGGSVATGHTGGSAGVGSGNLIQAPVDIPANVCGVGVDVVALLNPTFGDACGVDEGNPATPGTPSTPAGPGTPDTPGTTGTPATPDSPQTGTPDTNTVRETGTRTAALAETGSEGLGLTAALAGALLLGGAVLYRRGQAARR</sequence>
<evidence type="ECO:0000256" key="4">
    <source>
        <dbReference type="ARBA" id="ARBA00022729"/>
    </source>
</evidence>
<dbReference type="Proteomes" id="UP000778578">
    <property type="component" value="Unassembled WGS sequence"/>
</dbReference>